<dbReference type="SUPFAM" id="SSF49447">
    <property type="entry name" value="Second domain of Mu2 adaptin subunit (ap50) of ap2 adaptor"/>
    <property type="match status" value="1"/>
</dbReference>
<feature type="compositionally biased region" description="Polar residues" evidence="1">
    <location>
        <begin position="94"/>
        <end position="113"/>
    </location>
</feature>
<dbReference type="AlphaFoldDB" id="A0A7S3Q8T9"/>
<accession>A0A7S3Q8T9</accession>
<dbReference type="Gene3D" id="2.60.40.1170">
    <property type="entry name" value="Mu homology domain, subdomain B"/>
    <property type="match status" value="1"/>
</dbReference>
<sequence length="503" mass="55132">MSEAFDPFSFEEDEAEDTSSSPAFVPVGNHADKHHQQQQQHELNNVNFSSIALDDSYQSNEFHPNDNPYTTNGNGNDNDIGNSQVVATGRGRNASHQLQNKNNASTSSNAMSQKQERGRSHSRSRSNLLYTPTTLDKSSVSASINTSINTTIDSDIFSALFQVGGGSKPDIDTKMDVSDISQVSDAQDVSTEERVRIPVHLALHEQLSCIYSDAGSKAGSGSGSGNGREKKNGNNANTMEIQGTINVIPGENINGRSFYLAIKDPDHHIGTLTTDDDIVKDITDSTNTGIEDEFVLTRQKLGCRIFQVDLPGGSGAGAGSSDSIDSKSMNLIKFVGSEFLRPIPLLVNVKTRVAGTYCRVGLKVRSNPTNNHQTENVVLLMAVPPDVSGESMKMSKNGGIWDPMKRVIIYRREKLDPGETLEIQMQFEYLAASREKQDMPRFPVLVRCNGRKDLLSNISVEVGGGDDVDDNIDRDDLDSSDLAMKPHYELNIEKSYKLFHRKV</sequence>
<dbReference type="InterPro" id="IPR036168">
    <property type="entry name" value="AP2_Mu_C_sf"/>
</dbReference>
<proteinExistence type="predicted"/>
<evidence type="ECO:0000313" key="2">
    <source>
        <dbReference type="EMBL" id="CAE0469670.1"/>
    </source>
</evidence>
<feature type="region of interest" description="Disordered" evidence="1">
    <location>
        <begin position="215"/>
        <end position="237"/>
    </location>
</feature>
<dbReference type="EMBL" id="HBIO01018876">
    <property type="protein sequence ID" value="CAE0469670.1"/>
    <property type="molecule type" value="Transcribed_RNA"/>
</dbReference>
<feature type="compositionally biased region" description="Low complexity" evidence="1">
    <location>
        <begin position="65"/>
        <end position="82"/>
    </location>
</feature>
<evidence type="ECO:0000256" key="1">
    <source>
        <dbReference type="SAM" id="MobiDB-lite"/>
    </source>
</evidence>
<feature type="region of interest" description="Disordered" evidence="1">
    <location>
        <begin position="1"/>
        <end position="41"/>
    </location>
</feature>
<reference evidence="2" key="1">
    <citation type="submission" date="2021-01" db="EMBL/GenBank/DDBJ databases">
        <authorList>
            <person name="Corre E."/>
            <person name="Pelletier E."/>
            <person name="Niang G."/>
            <person name="Scheremetjew M."/>
            <person name="Finn R."/>
            <person name="Kale V."/>
            <person name="Holt S."/>
            <person name="Cochrane G."/>
            <person name="Meng A."/>
            <person name="Brown T."/>
            <person name="Cohen L."/>
        </authorList>
    </citation>
    <scope>NUCLEOTIDE SEQUENCE</scope>
    <source>
        <strain evidence="2">MM31A-1</strain>
    </source>
</reference>
<organism evidence="2">
    <name type="scientific">Chaetoceros debilis</name>
    <dbReference type="NCBI Taxonomy" id="122233"/>
    <lineage>
        <taxon>Eukaryota</taxon>
        <taxon>Sar</taxon>
        <taxon>Stramenopiles</taxon>
        <taxon>Ochrophyta</taxon>
        <taxon>Bacillariophyta</taxon>
        <taxon>Coscinodiscophyceae</taxon>
        <taxon>Chaetocerotophycidae</taxon>
        <taxon>Chaetocerotales</taxon>
        <taxon>Chaetocerotaceae</taxon>
        <taxon>Chaetoceros</taxon>
    </lineage>
</organism>
<protein>
    <submittedName>
        <fullName evidence="2">Uncharacterized protein</fullName>
    </submittedName>
</protein>
<feature type="region of interest" description="Disordered" evidence="1">
    <location>
        <begin position="57"/>
        <end position="131"/>
    </location>
</feature>
<name>A0A7S3Q8T9_9STRA</name>
<gene>
    <name evidence="2" type="ORF">CDEB00056_LOCUS14523</name>
</gene>